<gene>
    <name evidence="3" type="ORF">J3D65DRAFT_378267</name>
</gene>
<evidence type="ECO:0008006" key="5">
    <source>
        <dbReference type="Google" id="ProtNLM"/>
    </source>
</evidence>
<organism evidence="3 4">
    <name type="scientific">Phyllosticta citribraziliensis</name>
    <dbReference type="NCBI Taxonomy" id="989973"/>
    <lineage>
        <taxon>Eukaryota</taxon>
        <taxon>Fungi</taxon>
        <taxon>Dikarya</taxon>
        <taxon>Ascomycota</taxon>
        <taxon>Pezizomycotina</taxon>
        <taxon>Dothideomycetes</taxon>
        <taxon>Dothideomycetes incertae sedis</taxon>
        <taxon>Botryosphaeriales</taxon>
        <taxon>Phyllostictaceae</taxon>
        <taxon>Phyllosticta</taxon>
    </lineage>
</organism>
<dbReference type="Proteomes" id="UP001360953">
    <property type="component" value="Unassembled WGS sequence"/>
</dbReference>
<dbReference type="GeneID" id="92028667"/>
<evidence type="ECO:0000256" key="2">
    <source>
        <dbReference type="SAM" id="SignalP"/>
    </source>
</evidence>
<keyword evidence="4" id="KW-1185">Reference proteome</keyword>
<name>A0ABR1LQA9_9PEZI</name>
<proteinExistence type="predicted"/>
<evidence type="ECO:0000313" key="4">
    <source>
        <dbReference type="Proteomes" id="UP001360953"/>
    </source>
</evidence>
<feature type="region of interest" description="Disordered" evidence="1">
    <location>
        <begin position="101"/>
        <end position="138"/>
    </location>
</feature>
<accession>A0ABR1LQA9</accession>
<dbReference type="RefSeq" id="XP_066655524.1">
    <property type="nucleotide sequence ID" value="XM_066795761.1"/>
</dbReference>
<sequence>MYYANCMLHTNFSSAPLFRLFFICIASILSLLSCPVCAGPFHYAHHPFLAPRREDVEFHHHEVALPVVLHTYIRACTHLPSASNVTRSRLVPHSLAAIQSTRPPPRSFSTFVRSSVCPPPSTRNQPSPHPPRRIRKPTHHRTSYVEEFLFCSRLSSAPPHSLSPKYQHRTRIKSTSIQYSPAPQHRPAASEIYRKANRTERTRTRRP</sequence>
<evidence type="ECO:0000313" key="3">
    <source>
        <dbReference type="EMBL" id="KAK7537373.1"/>
    </source>
</evidence>
<feature type="compositionally biased region" description="Basic and acidic residues" evidence="1">
    <location>
        <begin position="192"/>
        <end position="207"/>
    </location>
</feature>
<comment type="caution">
    <text evidence="3">The sequence shown here is derived from an EMBL/GenBank/DDBJ whole genome shotgun (WGS) entry which is preliminary data.</text>
</comment>
<dbReference type="EMBL" id="JBBPEH010000006">
    <property type="protein sequence ID" value="KAK7537373.1"/>
    <property type="molecule type" value="Genomic_DNA"/>
</dbReference>
<keyword evidence="2" id="KW-0732">Signal</keyword>
<evidence type="ECO:0000256" key="1">
    <source>
        <dbReference type="SAM" id="MobiDB-lite"/>
    </source>
</evidence>
<protein>
    <recommendedName>
        <fullName evidence="5">Secreted protein</fullName>
    </recommendedName>
</protein>
<feature type="compositionally biased region" description="Polar residues" evidence="1">
    <location>
        <begin position="101"/>
        <end position="113"/>
    </location>
</feature>
<feature type="signal peptide" evidence="2">
    <location>
        <begin position="1"/>
        <end position="38"/>
    </location>
</feature>
<feature type="chain" id="PRO_5046066184" description="Secreted protein" evidence="2">
    <location>
        <begin position="39"/>
        <end position="207"/>
    </location>
</feature>
<feature type="region of interest" description="Disordered" evidence="1">
    <location>
        <begin position="175"/>
        <end position="207"/>
    </location>
</feature>
<reference evidence="3 4" key="1">
    <citation type="submission" date="2024-04" db="EMBL/GenBank/DDBJ databases">
        <title>Phyllosticta paracitricarpa is synonymous to the EU quarantine fungus P. citricarpa based on phylogenomic analyses.</title>
        <authorList>
            <consortium name="Lawrence Berkeley National Laboratory"/>
            <person name="Van ingen-buijs V.A."/>
            <person name="Van westerhoven A.C."/>
            <person name="Haridas S."/>
            <person name="Skiadas P."/>
            <person name="Martin F."/>
            <person name="Groenewald J.Z."/>
            <person name="Crous P.W."/>
            <person name="Seidl M.F."/>
        </authorList>
    </citation>
    <scope>NUCLEOTIDE SEQUENCE [LARGE SCALE GENOMIC DNA]</scope>
    <source>
        <strain evidence="3 4">CPC 17464</strain>
    </source>
</reference>